<evidence type="ECO:0000313" key="14">
    <source>
        <dbReference type="EMBL" id="NYI68177.1"/>
    </source>
</evidence>
<dbReference type="InterPro" id="IPR036188">
    <property type="entry name" value="FAD/NAD-bd_sf"/>
</dbReference>
<gene>
    <name evidence="14" type="ORF">BJY26_002483</name>
</gene>
<dbReference type="PANTHER" id="PTHR42923:SF3">
    <property type="entry name" value="PROTOPORPHYRINOGEN OXIDASE"/>
    <property type="match status" value="1"/>
</dbReference>
<keyword evidence="11 12" id="KW-0350">Heme biosynthesis</keyword>
<dbReference type="EC" id="1.3.3.15" evidence="6 12"/>
<evidence type="ECO:0000256" key="4">
    <source>
        <dbReference type="ARBA" id="ARBA00004744"/>
    </source>
</evidence>
<dbReference type="InterPro" id="IPR002937">
    <property type="entry name" value="Amino_oxidase"/>
</dbReference>
<evidence type="ECO:0000259" key="13">
    <source>
        <dbReference type="Pfam" id="PF01593"/>
    </source>
</evidence>
<comment type="pathway">
    <text evidence="4 12">Porphyrin-containing compound metabolism; protoheme biosynthesis.</text>
</comment>
<keyword evidence="15" id="KW-1185">Reference proteome</keyword>
<comment type="cofactor">
    <cofactor evidence="2 12">
        <name>FAD</name>
        <dbReference type="ChEBI" id="CHEBI:57692"/>
    </cofactor>
</comment>
<organism evidence="14 15">
    <name type="scientific">Spelaeicoccus albus</name>
    <dbReference type="NCBI Taxonomy" id="1280376"/>
    <lineage>
        <taxon>Bacteria</taxon>
        <taxon>Bacillati</taxon>
        <taxon>Actinomycetota</taxon>
        <taxon>Actinomycetes</taxon>
        <taxon>Micrococcales</taxon>
        <taxon>Brevibacteriaceae</taxon>
        <taxon>Spelaeicoccus</taxon>
    </lineage>
</organism>
<dbReference type="InterPro" id="IPR004572">
    <property type="entry name" value="Protoporphyrinogen_oxidase"/>
</dbReference>
<dbReference type="NCBIfam" id="TIGR00562">
    <property type="entry name" value="proto_IX_ox"/>
    <property type="match status" value="1"/>
</dbReference>
<feature type="domain" description="Amine oxidase" evidence="13">
    <location>
        <begin position="13"/>
        <end position="459"/>
    </location>
</feature>
<evidence type="ECO:0000256" key="6">
    <source>
        <dbReference type="ARBA" id="ARBA00012402"/>
    </source>
</evidence>
<dbReference type="Proteomes" id="UP000539111">
    <property type="component" value="Unassembled WGS sequence"/>
</dbReference>
<reference evidence="14 15" key="1">
    <citation type="submission" date="2020-07" db="EMBL/GenBank/DDBJ databases">
        <title>Sequencing the genomes of 1000 actinobacteria strains.</title>
        <authorList>
            <person name="Klenk H.-P."/>
        </authorList>
    </citation>
    <scope>NUCLEOTIDE SEQUENCE [LARGE SCALE GENOMIC DNA]</scope>
    <source>
        <strain evidence="14 15">DSM 26341</strain>
    </source>
</reference>
<evidence type="ECO:0000256" key="7">
    <source>
        <dbReference type="ARBA" id="ARBA00019046"/>
    </source>
</evidence>
<evidence type="ECO:0000256" key="9">
    <source>
        <dbReference type="ARBA" id="ARBA00022827"/>
    </source>
</evidence>
<dbReference type="AlphaFoldDB" id="A0A7Z0D3G7"/>
<evidence type="ECO:0000256" key="2">
    <source>
        <dbReference type="ARBA" id="ARBA00001974"/>
    </source>
</evidence>
<evidence type="ECO:0000313" key="15">
    <source>
        <dbReference type="Proteomes" id="UP000539111"/>
    </source>
</evidence>
<keyword evidence="9 12" id="KW-0274">FAD</keyword>
<dbReference type="Gene3D" id="3.50.50.60">
    <property type="entry name" value="FAD/NAD(P)-binding domain"/>
    <property type="match status" value="1"/>
</dbReference>
<comment type="caution">
    <text evidence="14">The sequence shown here is derived from an EMBL/GenBank/DDBJ whole genome shotgun (WGS) entry which is preliminary data.</text>
</comment>
<comment type="subcellular location">
    <subcellularLocation>
        <location evidence="12">Cytoplasm</location>
    </subcellularLocation>
</comment>
<evidence type="ECO:0000256" key="12">
    <source>
        <dbReference type="RuleBase" id="RU364052"/>
    </source>
</evidence>
<dbReference type="GO" id="GO:0005737">
    <property type="term" value="C:cytoplasm"/>
    <property type="evidence" value="ECO:0007669"/>
    <property type="project" value="UniProtKB-SubCell"/>
</dbReference>
<sequence>MTERSIAVIGGGITGLTAAYRLRRDAPDDVDVHLYEASERLGGCIRGTDLDGVLDESIDVGAEAALARRPEAVDLARELGLTTEAPGSARSAIFSRGELHPIPGGSVMGVPADPETAAGLLDDDEVRRAARETVTGAVSGDIAVADFIEARLGPGVADRLVDPLLAGVYAGNSRLLSLRATIPALWPAARDGTSLRELVRRTVPRPAGQAPTDRRPAPVFMSLRGGLSSMIAALERELGDVVRRSAPVGPLRRSGGRWHFTAGGIARAADGVIVALPAHAAATVMAGAAPDVGAELGTVEFSTSAVVTALVDLDDAPPLEGSGFLVPAAEARIIKAATISSNKWPWIARMLPPGTALVRASAGRHRDTAVLDRTDDELARAALADVERITGRALPVRAASVTRWPGALPQYLVGHDQLVGRIRARMNEVPAACLAGAAYDGVGIPACIGSARQAAESILRELRV</sequence>
<dbReference type="SUPFAM" id="SSF51905">
    <property type="entry name" value="FAD/NAD(P)-binding domain"/>
    <property type="match status" value="1"/>
</dbReference>
<protein>
    <recommendedName>
        <fullName evidence="7 12">Coproporphyrinogen III oxidase</fullName>
        <ecNumber evidence="6 12">1.3.3.15</ecNumber>
    </recommendedName>
</protein>
<dbReference type="PANTHER" id="PTHR42923">
    <property type="entry name" value="PROTOPORPHYRINOGEN OXIDASE"/>
    <property type="match status" value="1"/>
</dbReference>
<comment type="catalytic activity">
    <reaction evidence="1">
        <text>coproporphyrinogen III + 3 O2 = coproporphyrin III + 3 H2O2</text>
        <dbReference type="Rhea" id="RHEA:43436"/>
        <dbReference type="ChEBI" id="CHEBI:15379"/>
        <dbReference type="ChEBI" id="CHEBI:16240"/>
        <dbReference type="ChEBI" id="CHEBI:57309"/>
        <dbReference type="ChEBI" id="CHEBI:131725"/>
        <dbReference type="EC" id="1.3.3.15"/>
    </reaction>
    <physiologicalReaction direction="left-to-right" evidence="1">
        <dbReference type="Rhea" id="RHEA:43437"/>
    </physiologicalReaction>
</comment>
<comment type="similarity">
    <text evidence="5 12">Belongs to the protoporphyrinogen/coproporphyrinogen oxidase family. Coproporphyrinogen III oxidase subfamily.</text>
</comment>
<keyword evidence="12" id="KW-0963">Cytoplasm</keyword>
<evidence type="ECO:0000256" key="11">
    <source>
        <dbReference type="ARBA" id="ARBA00023133"/>
    </source>
</evidence>
<dbReference type="GO" id="GO:0006783">
    <property type="term" value="P:heme biosynthetic process"/>
    <property type="evidence" value="ECO:0007669"/>
    <property type="project" value="UniProtKB-UniRule"/>
</dbReference>
<dbReference type="Gene3D" id="1.10.3110.10">
    <property type="entry name" value="protoporphyrinogen ix oxidase, domain 3"/>
    <property type="match status" value="1"/>
</dbReference>
<dbReference type="EMBL" id="JACBZP010000001">
    <property type="protein sequence ID" value="NYI68177.1"/>
    <property type="molecule type" value="Genomic_DNA"/>
</dbReference>
<evidence type="ECO:0000256" key="10">
    <source>
        <dbReference type="ARBA" id="ARBA00023002"/>
    </source>
</evidence>
<dbReference type="GO" id="GO:0004729">
    <property type="term" value="F:oxygen-dependent protoporphyrinogen oxidase activity"/>
    <property type="evidence" value="ECO:0007669"/>
    <property type="project" value="UniProtKB-UniRule"/>
</dbReference>
<dbReference type="UniPathway" id="UPA00252"/>
<dbReference type="RefSeq" id="WP_179428558.1">
    <property type="nucleotide sequence ID" value="NZ_JACBZP010000001.1"/>
</dbReference>
<keyword evidence="10 12" id="KW-0560">Oxidoreductase</keyword>
<dbReference type="SUPFAM" id="SSF54373">
    <property type="entry name" value="FAD-linked reductases, C-terminal domain"/>
    <property type="match status" value="1"/>
</dbReference>
<dbReference type="Gene3D" id="3.90.660.20">
    <property type="entry name" value="Protoporphyrinogen oxidase, mitochondrial, domain 2"/>
    <property type="match status" value="1"/>
</dbReference>
<dbReference type="InterPro" id="IPR050464">
    <property type="entry name" value="Zeta_carotene_desat/Oxidored"/>
</dbReference>
<evidence type="ECO:0000256" key="1">
    <source>
        <dbReference type="ARBA" id="ARBA00001755"/>
    </source>
</evidence>
<keyword evidence="8 12" id="KW-0285">Flavoprotein</keyword>
<dbReference type="Pfam" id="PF01593">
    <property type="entry name" value="Amino_oxidase"/>
    <property type="match status" value="1"/>
</dbReference>
<accession>A0A7Z0D3G7</accession>
<evidence type="ECO:0000256" key="8">
    <source>
        <dbReference type="ARBA" id="ARBA00022630"/>
    </source>
</evidence>
<evidence type="ECO:0000256" key="5">
    <source>
        <dbReference type="ARBA" id="ARBA00008310"/>
    </source>
</evidence>
<comment type="function">
    <text evidence="3 12">Involved in coproporphyrin-dependent heme b biosynthesis. Catalyzes the oxidation of coproporphyrinogen III to coproporphyrin III.</text>
</comment>
<name>A0A7Z0D3G7_9MICO</name>
<evidence type="ECO:0000256" key="3">
    <source>
        <dbReference type="ARBA" id="ARBA00002185"/>
    </source>
</evidence>
<proteinExistence type="inferred from homology"/>